<organism evidence="2 3">
    <name type="scientific">Candidatus Magasanikbacteria bacterium RIFOXYD1_FULL_40_23</name>
    <dbReference type="NCBI Taxonomy" id="1798705"/>
    <lineage>
        <taxon>Bacteria</taxon>
        <taxon>Candidatus Magasanikiibacteriota</taxon>
    </lineage>
</organism>
<reference evidence="2 3" key="1">
    <citation type="journal article" date="2016" name="Nat. Commun.">
        <title>Thousands of microbial genomes shed light on interconnected biogeochemical processes in an aquifer system.</title>
        <authorList>
            <person name="Anantharaman K."/>
            <person name="Brown C.T."/>
            <person name="Hug L.A."/>
            <person name="Sharon I."/>
            <person name="Castelle C.J."/>
            <person name="Probst A.J."/>
            <person name="Thomas B.C."/>
            <person name="Singh A."/>
            <person name="Wilkins M.J."/>
            <person name="Karaoz U."/>
            <person name="Brodie E.L."/>
            <person name="Williams K.H."/>
            <person name="Hubbard S.S."/>
            <person name="Banfield J.F."/>
        </authorList>
    </citation>
    <scope>NUCLEOTIDE SEQUENCE [LARGE SCALE GENOMIC DNA]</scope>
</reference>
<feature type="region of interest" description="Disordered" evidence="1">
    <location>
        <begin position="107"/>
        <end position="133"/>
    </location>
</feature>
<feature type="compositionally biased region" description="Basic and acidic residues" evidence="1">
    <location>
        <begin position="114"/>
        <end position="126"/>
    </location>
</feature>
<feature type="compositionally biased region" description="Polar residues" evidence="1">
    <location>
        <begin position="16"/>
        <end position="27"/>
    </location>
</feature>
<sequence>MPEQGPGPTEAELMNPTETAEQKNITQRPEYAQACKNTEHGGDLVRELLKLGAPETEVKTFALGHLEKRIRDGYGLDSVRSIAKQGGVILETEVDALFAEVKNKMLTETPTETEAEKEAREARELEEMLSQYE</sequence>
<gene>
    <name evidence="2" type="ORF">A2563_04175</name>
</gene>
<feature type="region of interest" description="Disordered" evidence="1">
    <location>
        <begin position="1"/>
        <end position="30"/>
    </location>
</feature>
<accession>A0A1F6P9G6</accession>
<proteinExistence type="predicted"/>
<dbReference type="STRING" id="1798705.A2563_04175"/>
<dbReference type="Proteomes" id="UP000176634">
    <property type="component" value="Unassembled WGS sequence"/>
</dbReference>
<evidence type="ECO:0000313" key="2">
    <source>
        <dbReference type="EMBL" id="OGH92835.1"/>
    </source>
</evidence>
<dbReference type="EMBL" id="MFRA01000005">
    <property type="protein sequence ID" value="OGH92835.1"/>
    <property type="molecule type" value="Genomic_DNA"/>
</dbReference>
<name>A0A1F6P9G6_9BACT</name>
<evidence type="ECO:0000256" key="1">
    <source>
        <dbReference type="SAM" id="MobiDB-lite"/>
    </source>
</evidence>
<evidence type="ECO:0000313" key="3">
    <source>
        <dbReference type="Proteomes" id="UP000176634"/>
    </source>
</evidence>
<dbReference type="AlphaFoldDB" id="A0A1F6P9G6"/>
<comment type="caution">
    <text evidence="2">The sequence shown here is derived from an EMBL/GenBank/DDBJ whole genome shotgun (WGS) entry which is preliminary data.</text>
</comment>
<protein>
    <submittedName>
        <fullName evidence="2">Uncharacterized protein</fullName>
    </submittedName>
</protein>